<reference evidence="1" key="1">
    <citation type="submission" date="2018-06" db="EMBL/GenBank/DDBJ databases">
        <authorList>
            <person name="Zhirakovskaya E."/>
        </authorList>
    </citation>
    <scope>NUCLEOTIDE SEQUENCE</scope>
</reference>
<proteinExistence type="predicted"/>
<organism evidence="1">
    <name type="scientific">hydrothermal vent metagenome</name>
    <dbReference type="NCBI Taxonomy" id="652676"/>
    <lineage>
        <taxon>unclassified sequences</taxon>
        <taxon>metagenomes</taxon>
        <taxon>ecological metagenomes</taxon>
    </lineage>
</organism>
<gene>
    <name evidence="1" type="ORF">MNBD_GAMMA24-1534</name>
</gene>
<feature type="non-terminal residue" evidence="1">
    <location>
        <position position="1"/>
    </location>
</feature>
<name>A0A3B1BLA4_9ZZZZ</name>
<evidence type="ECO:0000313" key="1">
    <source>
        <dbReference type="EMBL" id="VAX12933.1"/>
    </source>
</evidence>
<protein>
    <submittedName>
        <fullName evidence="1">Uncharacterized protein</fullName>
    </submittedName>
</protein>
<dbReference type="AlphaFoldDB" id="A0A3B1BLA4"/>
<dbReference type="EMBL" id="UOFZ01000073">
    <property type="protein sequence ID" value="VAX12933.1"/>
    <property type="molecule type" value="Genomic_DNA"/>
</dbReference>
<sequence length="78" mass="9179">ANLRVFLQIWDSQEGSIVWEGLEELNLSTDTFTEKVINFNDIARQSARELLEHIPYQMDPKLVPLDEAKKNDDIDWEF</sequence>
<accession>A0A3B1BLA4</accession>